<gene>
    <name evidence="5" type="ORF">V8G54_030147</name>
</gene>
<dbReference type="InterPro" id="IPR000985">
    <property type="entry name" value="Lectin_LegA_CS"/>
</dbReference>
<evidence type="ECO:0000313" key="5">
    <source>
        <dbReference type="EMBL" id="WVY97996.1"/>
    </source>
</evidence>
<dbReference type="InterPro" id="IPR001220">
    <property type="entry name" value="Legume_lectin_dom"/>
</dbReference>
<evidence type="ECO:0000256" key="3">
    <source>
        <dbReference type="SAM" id="SignalP"/>
    </source>
</evidence>
<comment type="similarity">
    <text evidence="1">Belongs to the leguminous lectin family.</text>
</comment>
<organism evidence="5 6">
    <name type="scientific">Vigna mungo</name>
    <name type="common">Black gram</name>
    <name type="synonym">Phaseolus mungo</name>
    <dbReference type="NCBI Taxonomy" id="3915"/>
    <lineage>
        <taxon>Eukaryota</taxon>
        <taxon>Viridiplantae</taxon>
        <taxon>Streptophyta</taxon>
        <taxon>Embryophyta</taxon>
        <taxon>Tracheophyta</taxon>
        <taxon>Spermatophyta</taxon>
        <taxon>Magnoliopsida</taxon>
        <taxon>eudicotyledons</taxon>
        <taxon>Gunneridae</taxon>
        <taxon>Pentapetalae</taxon>
        <taxon>rosids</taxon>
        <taxon>fabids</taxon>
        <taxon>Fabales</taxon>
        <taxon>Fabaceae</taxon>
        <taxon>Papilionoideae</taxon>
        <taxon>50 kb inversion clade</taxon>
        <taxon>NPAAA clade</taxon>
        <taxon>indigoferoid/millettioid clade</taxon>
        <taxon>Phaseoleae</taxon>
        <taxon>Vigna</taxon>
    </lineage>
</organism>
<dbReference type="EMBL" id="CP144692">
    <property type="protein sequence ID" value="WVY97996.1"/>
    <property type="molecule type" value="Genomic_DNA"/>
</dbReference>
<dbReference type="PROSITE" id="PS00308">
    <property type="entry name" value="LECTIN_LEGUME_ALPHA"/>
    <property type="match status" value="1"/>
</dbReference>
<feature type="domain" description="Legume lectin" evidence="4">
    <location>
        <begin position="31"/>
        <end position="258"/>
    </location>
</feature>
<evidence type="ECO:0000256" key="1">
    <source>
        <dbReference type="ARBA" id="ARBA00007606"/>
    </source>
</evidence>
<dbReference type="InterPro" id="IPR019825">
    <property type="entry name" value="Lectin_legB_Mn/Ca_BS"/>
</dbReference>
<keyword evidence="2" id="KW-0430">Lectin</keyword>
<dbReference type="CDD" id="cd06899">
    <property type="entry name" value="lectin_legume_LecRK_Arcelin_ConA"/>
    <property type="match status" value="1"/>
</dbReference>
<dbReference type="Pfam" id="PF00139">
    <property type="entry name" value="Lectin_legB"/>
    <property type="match status" value="1"/>
</dbReference>
<protein>
    <recommendedName>
        <fullName evidence="4">Legume lectin domain-containing protein</fullName>
    </recommendedName>
</protein>
<dbReference type="AlphaFoldDB" id="A0AAQ3MVP7"/>
<accession>A0AAQ3MVP7</accession>
<name>A0AAQ3MVP7_VIGMU</name>
<evidence type="ECO:0000259" key="4">
    <source>
        <dbReference type="Pfam" id="PF00139"/>
    </source>
</evidence>
<evidence type="ECO:0000256" key="2">
    <source>
        <dbReference type="ARBA" id="ARBA00022734"/>
    </source>
</evidence>
<proteinExistence type="inferred from homology"/>
<dbReference type="InterPro" id="IPR013320">
    <property type="entry name" value="ConA-like_dom_sf"/>
</dbReference>
<dbReference type="PANTHER" id="PTHR32401:SF45">
    <property type="entry name" value="LECTIN"/>
    <property type="match status" value="1"/>
</dbReference>
<keyword evidence="6" id="KW-1185">Reference proteome</keyword>
<dbReference type="InterPro" id="IPR050258">
    <property type="entry name" value="Leguminous_Lectin"/>
</dbReference>
<feature type="chain" id="PRO_5042896847" description="Legume lectin domain-containing protein" evidence="3">
    <location>
        <begin position="25"/>
        <end position="392"/>
    </location>
</feature>
<keyword evidence="3" id="KW-0732">Signal</keyword>
<dbReference type="Proteomes" id="UP001374535">
    <property type="component" value="Chromosome 9"/>
</dbReference>
<dbReference type="PROSITE" id="PS00307">
    <property type="entry name" value="LECTIN_LEGUME_BETA"/>
    <property type="match status" value="1"/>
</dbReference>
<feature type="signal peptide" evidence="3">
    <location>
        <begin position="1"/>
        <end position="24"/>
    </location>
</feature>
<dbReference type="PANTHER" id="PTHR32401">
    <property type="entry name" value="CONCANAVALIN A-LIKE LECTIN FAMILY PROTEIN"/>
    <property type="match status" value="1"/>
</dbReference>
<sequence>MASSKFSIILSLSLALFLVLLTQANSTSEFSFNFKSFDSPNLILQGDATVSSAGLLRLTKVKGNKPQSSSLGRAFYSAPIQIWNSTSGSVASFATSFTFNIFAPNKSTAADGLAFALVPVGSEPKSNGGFLGLFNDATYDSSYQTVAVEFDTYSNPSWDPEPRHIGIDVNSIESIRWASWGLANGQNAEILITYDASTQLLVASLVHPSRRASYIVSERVDLKSVLPEWVSIGFSATTSVLAGAGETHDVRSWSFASKLSDDVSTGGIDLAKFKPIRFLPPPLEQRAQSLLCRKGTLERHQLPLHAYTESPLKQPPHTASLVSTGATTPLFGQSRVIIGGATCVGSVTAACGGPTFGFASSLPSETEPNKDFAGCKKVFRDKRDELRSFVSR</sequence>
<evidence type="ECO:0000313" key="6">
    <source>
        <dbReference type="Proteomes" id="UP001374535"/>
    </source>
</evidence>
<dbReference type="SUPFAM" id="SSF49899">
    <property type="entry name" value="Concanavalin A-like lectins/glucanases"/>
    <property type="match status" value="1"/>
</dbReference>
<dbReference type="GO" id="GO:0030246">
    <property type="term" value="F:carbohydrate binding"/>
    <property type="evidence" value="ECO:0007669"/>
    <property type="project" value="UniProtKB-KW"/>
</dbReference>
<dbReference type="Gene3D" id="2.60.120.200">
    <property type="match status" value="1"/>
</dbReference>
<reference evidence="5 6" key="1">
    <citation type="journal article" date="2023" name="Life. Sci Alliance">
        <title>Evolutionary insights into 3D genome organization and epigenetic landscape of Vigna mungo.</title>
        <authorList>
            <person name="Junaid A."/>
            <person name="Singh B."/>
            <person name="Bhatia S."/>
        </authorList>
    </citation>
    <scope>NUCLEOTIDE SEQUENCE [LARGE SCALE GENOMIC DNA]</scope>
    <source>
        <strain evidence="5">Urdbean</strain>
    </source>
</reference>